<dbReference type="FunFam" id="2.60.120.290:FF:000004">
    <property type="entry name" value="Metalloendopeptidase"/>
    <property type="match status" value="1"/>
</dbReference>
<dbReference type="InterPro" id="IPR049883">
    <property type="entry name" value="NOTCH1_EGF-like"/>
</dbReference>
<dbReference type="SMART" id="SM00235">
    <property type="entry name" value="ZnMc"/>
    <property type="match status" value="1"/>
</dbReference>
<evidence type="ECO:0000256" key="18">
    <source>
        <dbReference type="PROSITE-ProRule" id="PRU00076"/>
    </source>
</evidence>
<feature type="binding site" evidence="17 19">
    <location>
        <position position="204"/>
    </location>
    <ligand>
        <name>Zn(2+)</name>
        <dbReference type="ChEBI" id="CHEBI:29105"/>
        <note>catalytic</note>
    </ligand>
</feature>
<dbReference type="Gene3D" id="2.60.120.290">
    <property type="entry name" value="Spermadhesin, CUB domain"/>
    <property type="match status" value="5"/>
</dbReference>
<dbReference type="PROSITE" id="PS01186">
    <property type="entry name" value="EGF_2"/>
    <property type="match status" value="2"/>
</dbReference>
<feature type="disulfide bond" evidence="19">
    <location>
        <begin position="174"/>
        <end position="196"/>
    </location>
</feature>
<dbReference type="InterPro" id="IPR024079">
    <property type="entry name" value="MetalloPept_cat_dom_sf"/>
</dbReference>
<dbReference type="GO" id="GO:0006508">
    <property type="term" value="P:proteolysis"/>
    <property type="evidence" value="ECO:0007669"/>
    <property type="project" value="UniProtKB-KW"/>
</dbReference>
<feature type="domain" description="CUB" evidence="21">
    <location>
        <begin position="582"/>
        <end position="642"/>
    </location>
</feature>
<dbReference type="InterPro" id="IPR000742">
    <property type="entry name" value="EGF"/>
</dbReference>
<evidence type="ECO:0000256" key="17">
    <source>
        <dbReference type="PIRSR" id="PIRSR001199-2"/>
    </source>
</evidence>
<feature type="disulfide bond" evidence="19">
    <location>
        <begin position="176"/>
        <end position="177"/>
    </location>
</feature>
<keyword evidence="25" id="KW-1185">Reference proteome</keyword>
<evidence type="ECO:0000256" key="10">
    <source>
        <dbReference type="ARBA" id="ARBA00022833"/>
    </source>
</evidence>
<evidence type="ECO:0000256" key="4">
    <source>
        <dbReference type="ARBA" id="ARBA00022536"/>
    </source>
</evidence>
<dbReference type="AlphaFoldDB" id="A0A556U2U3"/>
<keyword evidence="9 19" id="KW-0378">Hydrolase</keyword>
<dbReference type="GO" id="GO:0004222">
    <property type="term" value="F:metalloendopeptidase activity"/>
    <property type="evidence" value="ECO:0007669"/>
    <property type="project" value="UniProtKB-UniRule"/>
</dbReference>
<dbReference type="PROSITE" id="PS01180">
    <property type="entry name" value="CUB"/>
    <property type="match status" value="5"/>
</dbReference>
<evidence type="ECO:0000256" key="13">
    <source>
        <dbReference type="ARBA" id="ARBA00023145"/>
    </source>
</evidence>
<keyword evidence="13" id="KW-0865">Zymogen</keyword>
<dbReference type="PANTHER" id="PTHR24251:SF37">
    <property type="entry name" value="CUB DOMAIN-CONTAINING PROTEIN"/>
    <property type="match status" value="1"/>
</dbReference>
<keyword evidence="12 19" id="KW-0482">Metalloprotease</keyword>
<feature type="signal peptide" evidence="20">
    <location>
        <begin position="1"/>
        <end position="19"/>
    </location>
</feature>
<proteinExistence type="predicted"/>
<dbReference type="InterPro" id="IPR035914">
    <property type="entry name" value="Sperma_CUB_dom_sf"/>
</dbReference>
<dbReference type="GO" id="GO:0005509">
    <property type="term" value="F:calcium ion binding"/>
    <property type="evidence" value="ECO:0007669"/>
    <property type="project" value="InterPro"/>
</dbReference>
<feature type="domain" description="CUB" evidence="21">
    <location>
        <begin position="792"/>
        <end position="908"/>
    </location>
</feature>
<comment type="caution">
    <text evidence="18">Lacks conserved residue(s) required for the propagation of feature annotation.</text>
</comment>
<dbReference type="InterPro" id="IPR006026">
    <property type="entry name" value="Peptidase_Metallo"/>
</dbReference>
<dbReference type="FunFam" id="3.40.390.10:FF:000004">
    <property type="entry name" value="Metalloendopeptidase"/>
    <property type="match status" value="1"/>
</dbReference>
<dbReference type="InterPro" id="IPR034036">
    <property type="entry name" value="ZnMP_TLD/BMP1"/>
</dbReference>
<feature type="chain" id="PRO_5022263642" description="Metalloendopeptidase" evidence="20">
    <location>
        <begin position="20"/>
        <end position="918"/>
    </location>
</feature>
<dbReference type="InterPro" id="IPR000859">
    <property type="entry name" value="CUB_dom"/>
</dbReference>
<keyword evidence="8" id="KW-0677">Repeat</keyword>
<keyword evidence="10 17" id="KW-0862">Zinc</keyword>
<dbReference type="FunFam" id="2.60.120.290:FF:000009">
    <property type="entry name" value="Metalloendopeptidase"/>
    <property type="match status" value="1"/>
</dbReference>
<dbReference type="SUPFAM" id="SSF55486">
    <property type="entry name" value="Metalloproteases ('zincins'), catalytic domain"/>
    <property type="match status" value="1"/>
</dbReference>
<evidence type="ECO:0000256" key="5">
    <source>
        <dbReference type="ARBA" id="ARBA00022670"/>
    </source>
</evidence>
<reference evidence="24 25" key="1">
    <citation type="journal article" date="2019" name="Genome Biol. Evol.">
        <title>Whole-Genome Sequencing of the Giant Devil Catfish, Bagarius yarrelli.</title>
        <authorList>
            <person name="Jiang W."/>
            <person name="Lv Y."/>
            <person name="Cheng L."/>
            <person name="Yang K."/>
            <person name="Chao B."/>
            <person name="Wang X."/>
            <person name="Li Y."/>
            <person name="Pan X."/>
            <person name="You X."/>
            <person name="Zhang Y."/>
            <person name="Yang J."/>
            <person name="Li J."/>
            <person name="Zhang X."/>
            <person name="Liu S."/>
            <person name="Sun C."/>
            <person name="Yang J."/>
            <person name="Shi Q."/>
        </authorList>
    </citation>
    <scope>NUCLEOTIDE SEQUENCE [LARGE SCALE GENOMIC DNA]</scope>
    <source>
        <strain evidence="24">JWS20170419001</strain>
        <tissue evidence="24">Muscle</tissue>
    </source>
</reference>
<comment type="caution">
    <text evidence="24">The sequence shown here is derived from an EMBL/GenBank/DDBJ whole genome shotgun (WGS) entry which is preliminary data.</text>
</comment>
<dbReference type="Gene3D" id="3.40.390.10">
    <property type="entry name" value="Collagenase (Catalytic Domain)"/>
    <property type="match status" value="1"/>
</dbReference>
<evidence type="ECO:0000259" key="22">
    <source>
        <dbReference type="PROSITE" id="PS50026"/>
    </source>
</evidence>
<comment type="subcellular location">
    <subcellularLocation>
        <location evidence="1">Secreted</location>
    </subcellularLocation>
</comment>
<dbReference type="InterPro" id="IPR001506">
    <property type="entry name" value="Peptidase_M12A"/>
</dbReference>
<dbReference type="Pfam" id="PF07645">
    <property type="entry name" value="EGF_CA"/>
    <property type="match status" value="1"/>
</dbReference>
<dbReference type="PROSITE" id="PS50026">
    <property type="entry name" value="EGF_3"/>
    <property type="match status" value="2"/>
</dbReference>
<evidence type="ECO:0000313" key="24">
    <source>
        <dbReference type="EMBL" id="TSM12566.1"/>
    </source>
</evidence>
<dbReference type="InterPro" id="IPR015446">
    <property type="entry name" value="BMP_1/tolloid-like"/>
</dbReference>
<dbReference type="PROSITE" id="PS00010">
    <property type="entry name" value="ASX_HYDROXYL"/>
    <property type="match status" value="2"/>
</dbReference>
<dbReference type="SMART" id="SM00181">
    <property type="entry name" value="EGF"/>
    <property type="match status" value="2"/>
</dbReference>
<accession>A0A556U2U3</accession>
<dbReference type="Gene3D" id="2.10.25.10">
    <property type="entry name" value="Laminin"/>
    <property type="match status" value="2"/>
</dbReference>
<organism evidence="24 25">
    <name type="scientific">Bagarius yarrelli</name>
    <name type="common">Goonch</name>
    <name type="synonym">Bagrus yarrelli</name>
    <dbReference type="NCBI Taxonomy" id="175774"/>
    <lineage>
        <taxon>Eukaryota</taxon>
        <taxon>Metazoa</taxon>
        <taxon>Chordata</taxon>
        <taxon>Craniata</taxon>
        <taxon>Vertebrata</taxon>
        <taxon>Euteleostomi</taxon>
        <taxon>Actinopterygii</taxon>
        <taxon>Neopterygii</taxon>
        <taxon>Teleostei</taxon>
        <taxon>Ostariophysi</taxon>
        <taxon>Siluriformes</taxon>
        <taxon>Sisoridae</taxon>
        <taxon>Sisorinae</taxon>
        <taxon>Bagarius</taxon>
    </lineage>
</organism>
<dbReference type="InterPro" id="IPR000152">
    <property type="entry name" value="EGF-type_Asp/Asn_hydroxyl_site"/>
</dbReference>
<dbReference type="SUPFAM" id="SSF49854">
    <property type="entry name" value="Spermadhesin, CUB domain"/>
    <property type="match status" value="5"/>
</dbReference>
<keyword evidence="14 19" id="KW-1015">Disulfide bond</keyword>
<dbReference type="EMBL" id="VCAZ01000041">
    <property type="protein sequence ID" value="TSM12566.1"/>
    <property type="molecule type" value="Genomic_DNA"/>
</dbReference>
<keyword evidence="11" id="KW-0106">Calcium</keyword>
<dbReference type="CDD" id="cd04281">
    <property type="entry name" value="ZnMc_BMP1_TLD"/>
    <property type="match status" value="1"/>
</dbReference>
<dbReference type="Pfam" id="PF14670">
    <property type="entry name" value="FXa_inhibition"/>
    <property type="match status" value="1"/>
</dbReference>
<dbReference type="SMART" id="SM00179">
    <property type="entry name" value="EGF_CA"/>
    <property type="match status" value="2"/>
</dbReference>
<dbReference type="InterPro" id="IPR018097">
    <property type="entry name" value="EGF_Ca-bd_CS"/>
</dbReference>
<feature type="domain" description="CUB" evidence="21">
    <location>
        <begin position="426"/>
        <end position="538"/>
    </location>
</feature>
<protein>
    <recommendedName>
        <fullName evidence="20">Metalloendopeptidase</fullName>
        <ecNumber evidence="20">3.4.24.-</ecNumber>
    </recommendedName>
</protein>
<evidence type="ECO:0000256" key="19">
    <source>
        <dbReference type="PROSITE-ProRule" id="PRU01211"/>
    </source>
</evidence>
<dbReference type="Pfam" id="PF00431">
    <property type="entry name" value="CUB"/>
    <property type="match status" value="5"/>
</dbReference>
<dbReference type="SMART" id="SM00042">
    <property type="entry name" value="CUB"/>
    <property type="match status" value="5"/>
</dbReference>
<sequence length="918" mass="103913">MKSQFAFLLVHFSLMLAIGSDLEIKYHPKSDAVDYWDPCSAVAFLGDIALDKDDLLLFRLEDSIGKHFPHTTAHSKNTFTADRNKRRDTATIRSRRGITFRDRVKISRRKRAATLKTERIWPDGVIPYIISTNFSGSQRAVFKQAMRHWERHVCVTFVERTAEENYIIFTYRPCGCCSYVGRRGDGPQAVSIGKNCDKFGIVVHELGHVIGFWHEHTRPDRDKHVSIIRENIQPGQEYNFLKMARDEVNSLGETYDFNSIMHYSTNTFSRSIILDTILPRYDVNGIRPSIGQRTRLSKGDISQARKLYNCPMCGENLQDSSGNFSSPGFPNGYGAYTHCVWSISVTPGEKIMLNFTSMDLYQSHLCLYDYVEVRDGYWRKSPLIGRFCGNRVPESLVSTNSRLWIEFYSSSNWVGKGFSAIYEARCGEEIIADFGQIQSPNYPDDYQSSKVCVWKVTVPEGFYVALSFQEFELDRHDSCAYDYVEVRDGSSETDPLLGKFCDRQNPQDIKSSSNQLWIKFVSDDSINRRGFSANFFKEVDECSKPDKGQCRQRCINTLGSYRCACDPGYKLSPDRRSCEAACGGYLTALNGSVFSPGWPHEYPHNKHCVWQLIAPPHYTITLLFHSFDTEGIDVNVDECSRENGGCQHKCINTLGSYSCRCHTGFILHTNMHDCKEDGCDHVITSIPVSIMSPNWPGNYPNKKVCTWALNTTPGHRVKLSVNEIDMENHQECFYDRLDVYNGPNDASPSLGRFCGSKTPPPVISSSNEMFLQFSSDNSVQKRGFEASFTTVCGGALKADVKPGDLYSHAQFGENNYTAAEDCEWLISAKKGYGVKLTFSIFDLEDEARCSYDALQVFDGCDTKAPSLGRYCGSKPPDEIHSAGDVIIIKFHTDDTINHKGFHIQYTSTQFQDVLHSSE</sequence>
<keyword evidence="7 20" id="KW-0732">Signal</keyword>
<dbReference type="GO" id="GO:0005576">
    <property type="term" value="C:extracellular region"/>
    <property type="evidence" value="ECO:0007669"/>
    <property type="project" value="UniProtKB-SubCell"/>
</dbReference>
<dbReference type="Pfam" id="PF01400">
    <property type="entry name" value="Astacin"/>
    <property type="match status" value="1"/>
</dbReference>
<feature type="active site" evidence="16 19">
    <location>
        <position position="205"/>
    </location>
</feature>
<feature type="domain" description="CUB" evidence="21">
    <location>
        <begin position="679"/>
        <end position="791"/>
    </location>
</feature>
<dbReference type="GO" id="GO:0008270">
    <property type="term" value="F:zinc ion binding"/>
    <property type="evidence" value="ECO:0007669"/>
    <property type="project" value="UniProtKB-UniRule"/>
</dbReference>
<evidence type="ECO:0000256" key="20">
    <source>
        <dbReference type="RuleBase" id="RU361183"/>
    </source>
</evidence>
<feature type="domain" description="EGF-like" evidence="22">
    <location>
        <begin position="538"/>
        <end position="579"/>
    </location>
</feature>
<feature type="binding site" evidence="17 19">
    <location>
        <position position="208"/>
    </location>
    <ligand>
        <name>Zn(2+)</name>
        <dbReference type="ChEBI" id="CHEBI:29105"/>
        <note>catalytic</note>
    </ligand>
</feature>
<dbReference type="PANTHER" id="PTHR24251">
    <property type="entry name" value="OVOCHYMASE-RELATED"/>
    <property type="match status" value="1"/>
</dbReference>
<evidence type="ECO:0000256" key="3">
    <source>
        <dbReference type="ARBA" id="ARBA00022525"/>
    </source>
</evidence>
<dbReference type="EC" id="3.4.24.-" evidence="20"/>
<evidence type="ECO:0000256" key="1">
    <source>
        <dbReference type="ARBA" id="ARBA00004613"/>
    </source>
</evidence>
<comment type="cofactor">
    <cofactor evidence="19 20">
        <name>Zn(2+)</name>
        <dbReference type="ChEBI" id="CHEBI:29105"/>
    </cofactor>
    <text evidence="19 20">Binds 1 zinc ion per subunit.</text>
</comment>
<name>A0A556U2U3_BAGYA</name>
<dbReference type="CDD" id="cd00041">
    <property type="entry name" value="CUB"/>
    <property type="match status" value="4"/>
</dbReference>
<evidence type="ECO:0000256" key="2">
    <source>
        <dbReference type="ARBA" id="ARBA00022473"/>
    </source>
</evidence>
<evidence type="ECO:0000256" key="6">
    <source>
        <dbReference type="ARBA" id="ARBA00022723"/>
    </source>
</evidence>
<dbReference type="FunFam" id="2.10.25.10:FF:000022">
    <property type="entry name" value="Metalloendopeptidase"/>
    <property type="match status" value="2"/>
</dbReference>
<feature type="domain" description="CUB" evidence="21">
    <location>
        <begin position="313"/>
        <end position="425"/>
    </location>
</feature>
<feature type="domain" description="Peptidase M12A" evidence="23">
    <location>
        <begin position="112"/>
        <end position="311"/>
    </location>
</feature>
<evidence type="ECO:0000256" key="12">
    <source>
        <dbReference type="ARBA" id="ARBA00023049"/>
    </source>
</evidence>
<keyword evidence="2" id="KW-0217">Developmental protein</keyword>
<keyword evidence="15" id="KW-0325">Glycoprotein</keyword>
<evidence type="ECO:0000256" key="11">
    <source>
        <dbReference type="ARBA" id="ARBA00022837"/>
    </source>
</evidence>
<feature type="domain" description="EGF-like" evidence="22">
    <location>
        <begin position="635"/>
        <end position="675"/>
    </location>
</feature>
<evidence type="ECO:0000259" key="23">
    <source>
        <dbReference type="PROSITE" id="PS51864"/>
    </source>
</evidence>
<dbReference type="Proteomes" id="UP000319801">
    <property type="component" value="Unassembled WGS sequence"/>
</dbReference>
<feature type="binding site" evidence="17 19">
    <location>
        <position position="214"/>
    </location>
    <ligand>
        <name>Zn(2+)</name>
        <dbReference type="ChEBI" id="CHEBI:29105"/>
        <note>catalytic</note>
    </ligand>
</feature>
<evidence type="ECO:0000256" key="7">
    <source>
        <dbReference type="ARBA" id="ARBA00022729"/>
    </source>
</evidence>
<dbReference type="CDD" id="cd00054">
    <property type="entry name" value="EGF_CA"/>
    <property type="match status" value="2"/>
</dbReference>
<keyword evidence="3" id="KW-0964">Secreted</keyword>
<dbReference type="SUPFAM" id="SSF57196">
    <property type="entry name" value="EGF/Laminin"/>
    <property type="match status" value="2"/>
</dbReference>
<keyword evidence="5 19" id="KW-0645">Protease</keyword>
<evidence type="ECO:0000256" key="16">
    <source>
        <dbReference type="PIRSR" id="PIRSR001199-1"/>
    </source>
</evidence>
<evidence type="ECO:0000259" key="21">
    <source>
        <dbReference type="PROSITE" id="PS01180"/>
    </source>
</evidence>
<dbReference type="PROSITE" id="PS51864">
    <property type="entry name" value="ASTACIN"/>
    <property type="match status" value="1"/>
</dbReference>
<dbReference type="PIRSF" id="PIRSF001199">
    <property type="entry name" value="BMP_1/tolloid-like"/>
    <property type="match status" value="1"/>
</dbReference>
<evidence type="ECO:0000256" key="14">
    <source>
        <dbReference type="ARBA" id="ARBA00023157"/>
    </source>
</evidence>
<dbReference type="OrthoDB" id="431034at2759"/>
<dbReference type="FunFam" id="2.60.120.290:FF:000013">
    <property type="entry name" value="Membrane frizzled-related protein"/>
    <property type="match status" value="2"/>
</dbReference>
<evidence type="ECO:0000256" key="15">
    <source>
        <dbReference type="ARBA" id="ARBA00023180"/>
    </source>
</evidence>
<dbReference type="InterPro" id="IPR001881">
    <property type="entry name" value="EGF-like_Ca-bd_dom"/>
</dbReference>
<dbReference type="PROSITE" id="PS01187">
    <property type="entry name" value="EGF_CA"/>
    <property type="match status" value="2"/>
</dbReference>
<gene>
    <name evidence="24" type="ORF">Baya_7967</name>
</gene>
<keyword evidence="6 17" id="KW-0479">Metal-binding</keyword>
<evidence type="ECO:0000313" key="25">
    <source>
        <dbReference type="Proteomes" id="UP000319801"/>
    </source>
</evidence>
<evidence type="ECO:0000256" key="9">
    <source>
        <dbReference type="ARBA" id="ARBA00022801"/>
    </source>
</evidence>
<dbReference type="PRINTS" id="PR00480">
    <property type="entry name" value="ASTACIN"/>
</dbReference>
<keyword evidence="4 18" id="KW-0245">EGF-like domain</keyword>
<evidence type="ECO:0000256" key="8">
    <source>
        <dbReference type="ARBA" id="ARBA00022737"/>
    </source>
</evidence>